<reference evidence="1 2" key="1">
    <citation type="submission" date="2016-10" db="EMBL/GenBank/DDBJ databases">
        <authorList>
            <person name="de Groot N.N."/>
        </authorList>
    </citation>
    <scope>NUCLEOTIDE SEQUENCE [LARGE SCALE GENOMIC DNA]</scope>
    <source>
        <strain evidence="1 2">LMG 2247</strain>
    </source>
</reference>
<name>A0A1G7UUL1_9BURK</name>
<dbReference type="OrthoDB" id="4119964at2"/>
<dbReference type="AlphaFoldDB" id="A0A1G7UUL1"/>
<evidence type="ECO:0000313" key="2">
    <source>
        <dbReference type="Proteomes" id="UP000199706"/>
    </source>
</evidence>
<dbReference type="InterPro" id="IPR021352">
    <property type="entry name" value="DUF2971"/>
</dbReference>
<gene>
    <name evidence="1" type="ORF">SAMN05216466_103613</name>
</gene>
<protein>
    <recommendedName>
        <fullName evidence="3">DUF2971 family protein</fullName>
    </recommendedName>
</protein>
<accession>A0A1G7UUL1</accession>
<dbReference type="Proteomes" id="UP000199706">
    <property type="component" value="Unassembled WGS sequence"/>
</dbReference>
<organism evidence="1 2">
    <name type="scientific">Paraburkholderia phenazinium</name>
    <dbReference type="NCBI Taxonomy" id="60549"/>
    <lineage>
        <taxon>Bacteria</taxon>
        <taxon>Pseudomonadati</taxon>
        <taxon>Pseudomonadota</taxon>
        <taxon>Betaproteobacteria</taxon>
        <taxon>Burkholderiales</taxon>
        <taxon>Burkholderiaceae</taxon>
        <taxon>Paraburkholderia</taxon>
    </lineage>
</organism>
<sequence length="271" mass="30810">MSLTIDVPDSQDLFHYQAWTDPKCKERLEATLRDQTIYLSIPGQFNDPWDCKPFFDLKCLEDPKIRDEHIEYFMRLGNDTDPNRAQFMRDNPLFLQKMVVDCASEMAEQIDREYRVYCLTPSDANLLMWSHYGESHKGICLQFDARAPSIARALYKVKYEAELPRAPLTADDDATAETALLTKSSAWSYEEERRLIANREGYGTRGLVVTKGGHLDISDGALTAIVVGCSCPGGQEIVDMVKHHRPNITVRKAARLPHRYGLSFTPIYLGA</sequence>
<evidence type="ECO:0000313" key="1">
    <source>
        <dbReference type="EMBL" id="SDG51295.1"/>
    </source>
</evidence>
<evidence type="ECO:0008006" key="3">
    <source>
        <dbReference type="Google" id="ProtNLM"/>
    </source>
</evidence>
<proteinExistence type="predicted"/>
<dbReference type="Pfam" id="PF11185">
    <property type="entry name" value="DUF2971"/>
    <property type="match status" value="1"/>
</dbReference>
<dbReference type="RefSeq" id="WP_025527578.1">
    <property type="nucleotide sequence ID" value="NZ_FNCJ01000003.1"/>
</dbReference>
<dbReference type="EMBL" id="FNCJ01000003">
    <property type="protein sequence ID" value="SDG51295.1"/>
    <property type="molecule type" value="Genomic_DNA"/>
</dbReference>